<keyword evidence="7 12" id="KW-0479">Metal-binding</keyword>
<feature type="domain" description="Thiamine pyrophosphate enzyme central" evidence="13">
    <location>
        <begin position="193"/>
        <end position="327"/>
    </location>
</feature>
<dbReference type="InterPro" id="IPR029035">
    <property type="entry name" value="DHS-like_NAD/FAD-binding_dom"/>
</dbReference>
<dbReference type="Pfam" id="PF00205">
    <property type="entry name" value="TPP_enzyme_M"/>
    <property type="match status" value="1"/>
</dbReference>
<evidence type="ECO:0000256" key="4">
    <source>
        <dbReference type="ARBA" id="ARBA00013145"/>
    </source>
</evidence>
<dbReference type="InterPro" id="IPR029061">
    <property type="entry name" value="THDP-binding"/>
</dbReference>
<dbReference type="InterPro" id="IPR012001">
    <property type="entry name" value="Thiamin_PyroP_enz_TPP-bd_dom"/>
</dbReference>
<protein>
    <recommendedName>
        <fullName evidence="4 12">Acetolactate synthase</fullName>
        <ecNumber evidence="4 12">2.2.1.6</ecNumber>
    </recommendedName>
</protein>
<evidence type="ECO:0000259" key="15">
    <source>
        <dbReference type="Pfam" id="PF02776"/>
    </source>
</evidence>
<feature type="domain" description="Thiamine pyrophosphate enzyme TPP-binding" evidence="14">
    <location>
        <begin position="382"/>
        <end position="531"/>
    </location>
</feature>
<comment type="cofactor">
    <cofactor evidence="12">
        <name>thiamine diphosphate</name>
        <dbReference type="ChEBI" id="CHEBI:58937"/>
    </cofactor>
    <text evidence="12">Binds 1 thiamine pyrophosphate per subunit.</text>
</comment>
<evidence type="ECO:0000256" key="8">
    <source>
        <dbReference type="ARBA" id="ARBA00022842"/>
    </source>
</evidence>
<dbReference type="GO" id="GO:0009097">
    <property type="term" value="P:isoleucine biosynthetic process"/>
    <property type="evidence" value="ECO:0007669"/>
    <property type="project" value="TreeGrafter"/>
</dbReference>
<dbReference type="AlphaFoldDB" id="A0A9D1PSX8"/>
<evidence type="ECO:0000256" key="9">
    <source>
        <dbReference type="ARBA" id="ARBA00023052"/>
    </source>
</evidence>
<organism evidence="16 17">
    <name type="scientific">Candidatus Monoglobus merdigallinarum</name>
    <dbReference type="NCBI Taxonomy" id="2838698"/>
    <lineage>
        <taxon>Bacteria</taxon>
        <taxon>Bacillati</taxon>
        <taxon>Bacillota</taxon>
        <taxon>Clostridia</taxon>
        <taxon>Monoglobales</taxon>
        <taxon>Monoglobaceae</taxon>
        <taxon>Monoglobus</taxon>
    </lineage>
</organism>
<feature type="domain" description="Thiamine pyrophosphate enzyme N-terminal TPP-binding" evidence="15">
    <location>
        <begin position="4"/>
        <end position="119"/>
    </location>
</feature>
<comment type="cofactor">
    <cofactor evidence="12">
        <name>Mg(2+)</name>
        <dbReference type="ChEBI" id="CHEBI:18420"/>
    </cofactor>
    <text evidence="12">Binds 1 Mg(2+) ion per subunit.</text>
</comment>
<evidence type="ECO:0000256" key="7">
    <source>
        <dbReference type="ARBA" id="ARBA00022723"/>
    </source>
</evidence>
<dbReference type="InterPro" id="IPR045229">
    <property type="entry name" value="TPP_enz"/>
</dbReference>
<keyword evidence="5 12" id="KW-0028">Amino-acid biosynthesis</keyword>
<evidence type="ECO:0000256" key="1">
    <source>
        <dbReference type="ARBA" id="ARBA00004974"/>
    </source>
</evidence>
<dbReference type="FunFam" id="3.40.50.1220:FF:000008">
    <property type="entry name" value="Acetolactate synthase"/>
    <property type="match status" value="1"/>
</dbReference>
<comment type="pathway">
    <text evidence="1 12">Amino-acid biosynthesis; L-isoleucine biosynthesis; L-isoleucine from 2-oxobutanoate: step 1/4.</text>
</comment>
<dbReference type="InterPro" id="IPR012846">
    <property type="entry name" value="Acetolactate_synth_lsu"/>
</dbReference>
<reference evidence="16" key="2">
    <citation type="submission" date="2021-04" db="EMBL/GenBank/DDBJ databases">
        <authorList>
            <person name="Gilroy R."/>
        </authorList>
    </citation>
    <scope>NUCLEOTIDE SEQUENCE</scope>
    <source>
        <strain evidence="16">5790</strain>
    </source>
</reference>
<dbReference type="GO" id="GO:0000287">
    <property type="term" value="F:magnesium ion binding"/>
    <property type="evidence" value="ECO:0007669"/>
    <property type="project" value="UniProtKB-UniRule"/>
</dbReference>
<dbReference type="SUPFAM" id="SSF52518">
    <property type="entry name" value="Thiamin diphosphate-binding fold (THDP-binding)"/>
    <property type="match status" value="2"/>
</dbReference>
<dbReference type="InterPro" id="IPR012000">
    <property type="entry name" value="Thiamin_PyroP_enz_cen_dom"/>
</dbReference>
<dbReference type="InterPro" id="IPR000399">
    <property type="entry name" value="TPP-bd_CS"/>
</dbReference>
<dbReference type="PANTHER" id="PTHR18968:SF13">
    <property type="entry name" value="ACETOLACTATE SYNTHASE CATALYTIC SUBUNIT, MITOCHONDRIAL"/>
    <property type="match status" value="1"/>
</dbReference>
<dbReference type="GO" id="GO:0003984">
    <property type="term" value="F:acetolactate synthase activity"/>
    <property type="evidence" value="ECO:0007669"/>
    <property type="project" value="UniProtKB-EC"/>
</dbReference>
<dbReference type="Gene3D" id="3.40.50.1220">
    <property type="entry name" value="TPP-binding domain"/>
    <property type="match status" value="1"/>
</dbReference>
<keyword evidence="8 12" id="KW-0460">Magnesium</keyword>
<dbReference type="GO" id="GO:0050660">
    <property type="term" value="F:flavin adenine dinucleotide binding"/>
    <property type="evidence" value="ECO:0007669"/>
    <property type="project" value="InterPro"/>
</dbReference>
<dbReference type="Gene3D" id="3.40.50.970">
    <property type="match status" value="2"/>
</dbReference>
<evidence type="ECO:0000256" key="6">
    <source>
        <dbReference type="ARBA" id="ARBA00022679"/>
    </source>
</evidence>
<dbReference type="CDD" id="cd02015">
    <property type="entry name" value="TPP_AHAS"/>
    <property type="match status" value="1"/>
</dbReference>
<keyword evidence="6 12" id="KW-0808">Transferase</keyword>
<evidence type="ECO:0000256" key="2">
    <source>
        <dbReference type="ARBA" id="ARBA00005025"/>
    </source>
</evidence>
<name>A0A9D1PSX8_9FIRM</name>
<dbReference type="Proteomes" id="UP000824162">
    <property type="component" value="Unassembled WGS sequence"/>
</dbReference>
<evidence type="ECO:0000259" key="13">
    <source>
        <dbReference type="Pfam" id="PF00205"/>
    </source>
</evidence>
<evidence type="ECO:0000256" key="11">
    <source>
        <dbReference type="ARBA" id="ARBA00048670"/>
    </source>
</evidence>
<dbReference type="EC" id="2.2.1.6" evidence="4 12"/>
<dbReference type="PROSITE" id="PS00187">
    <property type="entry name" value="TPP_ENZYMES"/>
    <property type="match status" value="1"/>
</dbReference>
<comment type="catalytic activity">
    <reaction evidence="11 12">
        <text>2 pyruvate + H(+) = (2S)-2-acetolactate + CO2</text>
        <dbReference type="Rhea" id="RHEA:25249"/>
        <dbReference type="ChEBI" id="CHEBI:15361"/>
        <dbReference type="ChEBI" id="CHEBI:15378"/>
        <dbReference type="ChEBI" id="CHEBI:16526"/>
        <dbReference type="ChEBI" id="CHEBI:58476"/>
        <dbReference type="EC" id="2.2.1.6"/>
    </reaction>
</comment>
<comment type="similarity">
    <text evidence="3 12">Belongs to the TPP enzyme family.</text>
</comment>
<reference evidence="16" key="1">
    <citation type="journal article" date="2021" name="PeerJ">
        <title>Extensive microbial diversity within the chicken gut microbiome revealed by metagenomics and culture.</title>
        <authorList>
            <person name="Gilroy R."/>
            <person name="Ravi A."/>
            <person name="Getino M."/>
            <person name="Pursley I."/>
            <person name="Horton D.L."/>
            <person name="Alikhan N.F."/>
            <person name="Baker D."/>
            <person name="Gharbi K."/>
            <person name="Hall N."/>
            <person name="Watson M."/>
            <person name="Adriaenssens E.M."/>
            <person name="Foster-Nyarko E."/>
            <person name="Jarju S."/>
            <person name="Secka A."/>
            <person name="Antonio M."/>
            <person name="Oren A."/>
            <person name="Chaudhuri R.R."/>
            <person name="La Ragione R."/>
            <person name="Hildebrand F."/>
            <person name="Pallen M.J."/>
        </authorList>
    </citation>
    <scope>NUCLEOTIDE SEQUENCE</scope>
    <source>
        <strain evidence="16">5790</strain>
    </source>
</reference>
<evidence type="ECO:0000256" key="10">
    <source>
        <dbReference type="ARBA" id="ARBA00023304"/>
    </source>
</evidence>
<dbReference type="EMBL" id="DXIJ01000144">
    <property type="protein sequence ID" value="HIV86471.1"/>
    <property type="molecule type" value="Genomic_DNA"/>
</dbReference>
<evidence type="ECO:0000256" key="3">
    <source>
        <dbReference type="ARBA" id="ARBA00007812"/>
    </source>
</evidence>
<dbReference type="NCBIfam" id="TIGR00118">
    <property type="entry name" value="acolac_lg"/>
    <property type="match status" value="1"/>
</dbReference>
<dbReference type="PANTHER" id="PTHR18968">
    <property type="entry name" value="THIAMINE PYROPHOSPHATE ENZYMES"/>
    <property type="match status" value="1"/>
</dbReference>
<dbReference type="FunFam" id="3.40.50.970:FF:000007">
    <property type="entry name" value="Acetolactate synthase"/>
    <property type="match status" value="1"/>
</dbReference>
<evidence type="ECO:0000313" key="17">
    <source>
        <dbReference type="Proteomes" id="UP000824162"/>
    </source>
</evidence>
<sequence>MIKNGSDIILECLLEQGVDTVFGYPGGSILNVYDSFYKYSDKVRHILTAHEQGAAHAADGYARATGKVGVCFATSGPGATNLVTGIATANMDSVPIIAVTCNVANSWLGKDTFQEVDIVGVTMPITKHNFLVKSAADIAPTFRKAFKIAASGRPGPVLIDITKDATAETAEYEKQIPEKIDNYKLESGVEDFDKVIDMINAAERPLVYAGGGIIASGASDELKKFCDIIDAPVTLSVMGLGSYPASGERFTGMIGMHGSKTTSLAVKNCDLLIAVGARFSDRVICNPDVFARNAKVIHIDVDKAEIDKNILTDAHIIGDAKAALSELNKRLSKKDHSEWRRRIAEWKAEYPVKYKSSEPFSPENILKEIKAAAGDDTYLVTDVGQHQMWAAQFFGIEKPRHFISSGGLGTMGFGIGAAIGTQIAEPGSTVINISGDGCFHMNLQELSTAAKYGLPIIDVVMNNNVLGMVRQWQKLFYGKRFSNTTLDKPTDYNKVSEGLGAKAYTVSNLDELHKAMEAALENREGPTVINCIIDSDHTVLPMVPGGESIEEPILEITPDGKEVR</sequence>
<evidence type="ECO:0000256" key="5">
    <source>
        <dbReference type="ARBA" id="ARBA00022605"/>
    </source>
</evidence>
<accession>A0A9D1PSX8</accession>
<dbReference type="SUPFAM" id="SSF52467">
    <property type="entry name" value="DHS-like NAD/FAD-binding domain"/>
    <property type="match status" value="1"/>
</dbReference>
<gene>
    <name evidence="16" type="primary">ilvB</name>
    <name evidence="16" type="ORF">H9900_06680</name>
</gene>
<evidence type="ECO:0000259" key="14">
    <source>
        <dbReference type="Pfam" id="PF02775"/>
    </source>
</evidence>
<proteinExistence type="inferred from homology"/>
<comment type="pathway">
    <text evidence="2 12">Amino-acid biosynthesis; L-valine biosynthesis; L-valine from pyruvate: step 1/4.</text>
</comment>
<dbReference type="InterPro" id="IPR039368">
    <property type="entry name" value="AHAS_TPP"/>
</dbReference>
<dbReference type="GO" id="GO:0030976">
    <property type="term" value="F:thiamine pyrophosphate binding"/>
    <property type="evidence" value="ECO:0007669"/>
    <property type="project" value="UniProtKB-UniRule"/>
</dbReference>
<evidence type="ECO:0000256" key="12">
    <source>
        <dbReference type="RuleBase" id="RU003591"/>
    </source>
</evidence>
<keyword evidence="10 12" id="KW-0100">Branched-chain amino acid biosynthesis</keyword>
<dbReference type="GO" id="GO:0005948">
    <property type="term" value="C:acetolactate synthase complex"/>
    <property type="evidence" value="ECO:0007669"/>
    <property type="project" value="TreeGrafter"/>
</dbReference>
<dbReference type="Pfam" id="PF02776">
    <property type="entry name" value="TPP_enzyme_N"/>
    <property type="match status" value="1"/>
</dbReference>
<dbReference type="CDD" id="cd07035">
    <property type="entry name" value="TPP_PYR_POX_like"/>
    <property type="match status" value="1"/>
</dbReference>
<dbReference type="InterPro" id="IPR011766">
    <property type="entry name" value="TPP_enzyme_TPP-bd"/>
</dbReference>
<keyword evidence="9 12" id="KW-0786">Thiamine pyrophosphate</keyword>
<evidence type="ECO:0000313" key="16">
    <source>
        <dbReference type="EMBL" id="HIV86471.1"/>
    </source>
</evidence>
<dbReference type="GO" id="GO:0009099">
    <property type="term" value="P:L-valine biosynthetic process"/>
    <property type="evidence" value="ECO:0007669"/>
    <property type="project" value="TreeGrafter"/>
</dbReference>
<dbReference type="Pfam" id="PF02775">
    <property type="entry name" value="TPP_enzyme_C"/>
    <property type="match status" value="1"/>
</dbReference>
<comment type="caution">
    <text evidence="16">The sequence shown here is derived from an EMBL/GenBank/DDBJ whole genome shotgun (WGS) entry which is preliminary data.</text>
</comment>